<dbReference type="Gene3D" id="1.25.40.420">
    <property type="match status" value="1"/>
</dbReference>
<dbReference type="KEGG" id="dpx:DAPPUDRAFT_199215"/>
<feature type="domain" description="BTB" evidence="2">
    <location>
        <begin position="195"/>
        <end position="257"/>
    </location>
</feature>
<dbReference type="InterPro" id="IPR000210">
    <property type="entry name" value="BTB/POZ_dom"/>
</dbReference>
<dbReference type="GO" id="GO:0031625">
    <property type="term" value="F:ubiquitin protein ligase binding"/>
    <property type="evidence" value="ECO:0000318"/>
    <property type="project" value="GO_Central"/>
</dbReference>
<dbReference type="PhylomeDB" id="E9GXV8"/>
<dbReference type="GO" id="GO:0005516">
    <property type="term" value="F:calmodulin binding"/>
    <property type="evidence" value="ECO:0007669"/>
    <property type="project" value="UniProtKB-ARBA"/>
</dbReference>
<dbReference type="FunFam" id="1.25.40.420:FF:000012">
    <property type="entry name" value="BTB/POZ and TAZ domain-containing protein 2"/>
    <property type="match status" value="1"/>
</dbReference>
<dbReference type="GO" id="GO:0042542">
    <property type="term" value="P:response to hydrogen peroxide"/>
    <property type="evidence" value="ECO:0007669"/>
    <property type="project" value="UniProtKB-ARBA"/>
</dbReference>
<protein>
    <recommendedName>
        <fullName evidence="2">BTB domain-containing protein</fullName>
    </recommendedName>
</protein>
<dbReference type="Gene3D" id="3.30.710.10">
    <property type="entry name" value="Potassium Channel Kv1.1, Chain A"/>
    <property type="match status" value="2"/>
</dbReference>
<keyword evidence="4" id="KW-1185">Reference proteome</keyword>
<dbReference type="GO" id="GO:0043161">
    <property type="term" value="P:proteasome-mediated ubiquitin-dependent protein catabolic process"/>
    <property type="evidence" value="ECO:0000318"/>
    <property type="project" value="GO_Central"/>
</dbReference>
<dbReference type="GO" id="GO:0046872">
    <property type="term" value="F:metal ion binding"/>
    <property type="evidence" value="ECO:0007669"/>
    <property type="project" value="UniProtKB-KW"/>
</dbReference>
<dbReference type="HOGENOM" id="CLU_752868_0_0_1"/>
<dbReference type="eggNOG" id="KOG1987">
    <property type="taxonomic scope" value="Eukaryota"/>
</dbReference>
<gene>
    <name evidence="3" type="ORF">DAPPUDRAFT_199215</name>
</gene>
<dbReference type="GO" id="GO:0009751">
    <property type="term" value="P:response to salicylic acid"/>
    <property type="evidence" value="ECO:0007669"/>
    <property type="project" value="UniProtKB-ARBA"/>
</dbReference>
<feature type="domain" description="BTB" evidence="2">
    <location>
        <begin position="62"/>
        <end position="125"/>
    </location>
</feature>
<dbReference type="Pfam" id="PF00651">
    <property type="entry name" value="BTB"/>
    <property type="match status" value="2"/>
</dbReference>
<dbReference type="GO" id="GO:0005634">
    <property type="term" value="C:nucleus"/>
    <property type="evidence" value="ECO:0000318"/>
    <property type="project" value="GO_Central"/>
</dbReference>
<dbReference type="Proteomes" id="UP000000305">
    <property type="component" value="Unassembled WGS sequence"/>
</dbReference>
<dbReference type="PANTHER" id="PTHR24413">
    <property type="entry name" value="SPECKLE-TYPE POZ PROTEIN"/>
    <property type="match status" value="1"/>
</dbReference>
<evidence type="ECO:0000313" key="4">
    <source>
        <dbReference type="Proteomes" id="UP000000305"/>
    </source>
</evidence>
<organism evidence="3 4">
    <name type="scientific">Daphnia pulex</name>
    <name type="common">Water flea</name>
    <dbReference type="NCBI Taxonomy" id="6669"/>
    <lineage>
        <taxon>Eukaryota</taxon>
        <taxon>Metazoa</taxon>
        <taxon>Ecdysozoa</taxon>
        <taxon>Arthropoda</taxon>
        <taxon>Crustacea</taxon>
        <taxon>Branchiopoda</taxon>
        <taxon>Diplostraca</taxon>
        <taxon>Cladocera</taxon>
        <taxon>Anomopoda</taxon>
        <taxon>Daphniidae</taxon>
        <taxon>Daphnia</taxon>
    </lineage>
</organism>
<dbReference type="FunFam" id="3.30.710.10:FF:000186">
    <property type="entry name" value="Uncharacterized protein"/>
    <property type="match status" value="1"/>
</dbReference>
<evidence type="ECO:0000256" key="1">
    <source>
        <dbReference type="ARBA" id="ARBA00022723"/>
    </source>
</evidence>
<dbReference type="OrthoDB" id="6359816at2759"/>
<dbReference type="SUPFAM" id="SSF54695">
    <property type="entry name" value="POZ domain"/>
    <property type="match status" value="2"/>
</dbReference>
<dbReference type="GO" id="GO:0030162">
    <property type="term" value="P:regulation of proteolysis"/>
    <property type="evidence" value="ECO:0000318"/>
    <property type="project" value="GO_Central"/>
</dbReference>
<dbReference type="GO" id="GO:0005737">
    <property type="term" value="C:cytoplasm"/>
    <property type="evidence" value="ECO:0000318"/>
    <property type="project" value="GO_Central"/>
</dbReference>
<dbReference type="CDD" id="cd14733">
    <property type="entry name" value="BACK"/>
    <property type="match status" value="1"/>
</dbReference>
<dbReference type="InParanoid" id="E9GXV8"/>
<dbReference type="OMA" id="FKEMLVH"/>
<dbReference type="InterPro" id="IPR011333">
    <property type="entry name" value="SKP1/BTB/POZ_sf"/>
</dbReference>
<sequence>MYLGKSEFETGNETRKWKFHTDQLLLGEEPVIELWIDFGTSEVGEKIVINGLSEIFNKQTLCDVKFKFKNSEEIGAHVAILTAGSPVFAAMLKSNFVESKSRIVNIADIEMDVFKEMLVHLYTGKAPNLLEINFTRSVYEVADKYGVKSLKDDCENLLVSQLSNSNAIELLIWAQFHSQPKLIKKAILFIVKNSEEFCFQADCEEIGAHVAILTAGSPVFAAMLQPDFLESKTRIVNIEDSEMDVFKEMLVHLYTGKAPNLMEMNFTQSVFEVADKYGVKSLKDDCVNLLVSQLSNDNAMELLVWAQFRSQAKLIEKAIHFIVKNSKDLCSQAEWLDFMKDHPNLCVEINQRMAKRITIGYDNGCHSD</sequence>
<dbReference type="EMBL" id="GL732573">
    <property type="protein sequence ID" value="EFX75747.1"/>
    <property type="molecule type" value="Genomic_DNA"/>
</dbReference>
<dbReference type="AlphaFoldDB" id="E9GXV8"/>
<accession>E9GXV8</accession>
<keyword evidence="1" id="KW-0479">Metal-binding</keyword>
<dbReference type="PROSITE" id="PS50097">
    <property type="entry name" value="BTB"/>
    <property type="match status" value="2"/>
</dbReference>
<evidence type="ECO:0000313" key="3">
    <source>
        <dbReference type="EMBL" id="EFX75747.1"/>
    </source>
</evidence>
<evidence type="ECO:0000259" key="2">
    <source>
        <dbReference type="PROSITE" id="PS50097"/>
    </source>
</evidence>
<reference evidence="3 4" key="1">
    <citation type="journal article" date="2011" name="Science">
        <title>The ecoresponsive genome of Daphnia pulex.</title>
        <authorList>
            <person name="Colbourne J.K."/>
            <person name="Pfrender M.E."/>
            <person name="Gilbert D."/>
            <person name="Thomas W.K."/>
            <person name="Tucker A."/>
            <person name="Oakley T.H."/>
            <person name="Tokishita S."/>
            <person name="Aerts A."/>
            <person name="Arnold G.J."/>
            <person name="Basu M.K."/>
            <person name="Bauer D.J."/>
            <person name="Caceres C.E."/>
            <person name="Carmel L."/>
            <person name="Casola C."/>
            <person name="Choi J.H."/>
            <person name="Detter J.C."/>
            <person name="Dong Q."/>
            <person name="Dusheyko S."/>
            <person name="Eads B.D."/>
            <person name="Frohlich T."/>
            <person name="Geiler-Samerotte K.A."/>
            <person name="Gerlach D."/>
            <person name="Hatcher P."/>
            <person name="Jogdeo S."/>
            <person name="Krijgsveld J."/>
            <person name="Kriventseva E.V."/>
            <person name="Kultz D."/>
            <person name="Laforsch C."/>
            <person name="Lindquist E."/>
            <person name="Lopez J."/>
            <person name="Manak J.R."/>
            <person name="Muller J."/>
            <person name="Pangilinan J."/>
            <person name="Patwardhan R.P."/>
            <person name="Pitluck S."/>
            <person name="Pritham E.J."/>
            <person name="Rechtsteiner A."/>
            <person name="Rho M."/>
            <person name="Rogozin I.B."/>
            <person name="Sakarya O."/>
            <person name="Salamov A."/>
            <person name="Schaack S."/>
            <person name="Shapiro H."/>
            <person name="Shiga Y."/>
            <person name="Skalitzky C."/>
            <person name="Smith Z."/>
            <person name="Souvorov A."/>
            <person name="Sung W."/>
            <person name="Tang Z."/>
            <person name="Tsuchiya D."/>
            <person name="Tu H."/>
            <person name="Vos H."/>
            <person name="Wang M."/>
            <person name="Wolf Y.I."/>
            <person name="Yamagata H."/>
            <person name="Yamada T."/>
            <person name="Ye Y."/>
            <person name="Shaw J.R."/>
            <person name="Andrews J."/>
            <person name="Crease T.J."/>
            <person name="Tang H."/>
            <person name="Lucas S.M."/>
            <person name="Robertson H.M."/>
            <person name="Bork P."/>
            <person name="Koonin E.V."/>
            <person name="Zdobnov E.M."/>
            <person name="Grigoriev I.V."/>
            <person name="Lynch M."/>
            <person name="Boore J.L."/>
        </authorList>
    </citation>
    <scope>NUCLEOTIDE SEQUENCE [LARGE SCALE GENOMIC DNA]</scope>
</reference>
<name>E9GXV8_DAPPU</name>
<dbReference type="SMART" id="SM00225">
    <property type="entry name" value="BTB"/>
    <property type="match status" value="2"/>
</dbReference>
<proteinExistence type="predicted"/>